<name>A0A1D2L4Q4_BROTH</name>
<dbReference type="Pfam" id="PF12674">
    <property type="entry name" value="Zn_ribbon_2"/>
    <property type="match status" value="1"/>
</dbReference>
<dbReference type="EMBL" id="OUNC01000045">
    <property type="protein sequence ID" value="SPP29426.1"/>
    <property type="molecule type" value="Genomic_DNA"/>
</dbReference>
<dbReference type="EMBL" id="CP023483">
    <property type="protein sequence ID" value="ATF25855.1"/>
    <property type="molecule type" value="Genomic_DNA"/>
</dbReference>
<feature type="domain" description="Putative zinc ribbon" evidence="1">
    <location>
        <begin position="7"/>
        <end position="89"/>
    </location>
</feature>
<dbReference type="KEGG" id="bths:CNY62_05280"/>
<proteinExistence type="predicted"/>
<evidence type="ECO:0000313" key="3">
    <source>
        <dbReference type="EMBL" id="SPP29426.1"/>
    </source>
</evidence>
<reference evidence="2 4" key="1">
    <citation type="submission" date="2017-09" db="EMBL/GenBank/DDBJ databases">
        <title>Complete Genome Sequences of Two Strains of the Meat Spoilage Bacterium Brochothrix thermosphacta Isolated from Ground Chicken.</title>
        <authorList>
            <person name="Paoli G.C."/>
            <person name="Wijey C."/>
            <person name="Chen C.-Y."/>
            <person name="Nguyen L."/>
            <person name="Yan X."/>
            <person name="Irwin P.L."/>
        </authorList>
    </citation>
    <scope>NUCLEOTIDE SEQUENCE [LARGE SCALE GENOMIC DNA]</scope>
    <source>
        <strain evidence="2 4">BI</strain>
    </source>
</reference>
<reference evidence="5" key="2">
    <citation type="submission" date="2018-04" db="EMBL/GenBank/DDBJ databases">
        <authorList>
            <person name="Illikoud N."/>
        </authorList>
    </citation>
    <scope>NUCLEOTIDE SEQUENCE [LARGE SCALE GENOMIC DNA]</scope>
</reference>
<gene>
    <name evidence="3" type="ORF">BTBSAS_50074</name>
    <name evidence="2" type="ORF">CNY62_05280</name>
</gene>
<dbReference type="Proteomes" id="UP000243591">
    <property type="component" value="Chromosome"/>
</dbReference>
<dbReference type="RefSeq" id="WP_069126083.1">
    <property type="nucleotide sequence ID" value="NZ_CBCPHX010000009.1"/>
</dbReference>
<protein>
    <recommendedName>
        <fullName evidence="1">Putative zinc ribbon domain-containing protein</fullName>
    </recommendedName>
</protein>
<reference evidence="3" key="3">
    <citation type="submission" date="2018-04" db="EMBL/GenBank/DDBJ databases">
        <authorList>
            <person name="Go L.Y."/>
            <person name="Mitchell J.A."/>
        </authorList>
    </citation>
    <scope>NUCLEOTIDE SEQUENCE</scope>
    <source>
        <strain evidence="3">BSAS1 3</strain>
    </source>
</reference>
<dbReference type="OrthoDB" id="9801008at2"/>
<keyword evidence="4" id="KW-1185">Reference proteome</keyword>
<dbReference type="InterPro" id="IPR025868">
    <property type="entry name" value="Zn_ribbon_dom_put"/>
</dbReference>
<evidence type="ECO:0000259" key="1">
    <source>
        <dbReference type="Pfam" id="PF12674"/>
    </source>
</evidence>
<dbReference type="STRING" id="2756.BFR44_06580"/>
<dbReference type="AlphaFoldDB" id="A0A1D2L4Q4"/>
<evidence type="ECO:0000313" key="4">
    <source>
        <dbReference type="Proteomes" id="UP000243591"/>
    </source>
</evidence>
<accession>A0A1D2L4Q4</accession>
<evidence type="ECO:0000313" key="5">
    <source>
        <dbReference type="Proteomes" id="UP000270190"/>
    </source>
</evidence>
<evidence type="ECO:0000313" key="2">
    <source>
        <dbReference type="EMBL" id="ATF25855.1"/>
    </source>
</evidence>
<dbReference type="Proteomes" id="UP000270190">
    <property type="component" value="Unassembled WGS sequence"/>
</dbReference>
<dbReference type="GeneID" id="66537540"/>
<organism evidence="2 4">
    <name type="scientific">Brochothrix thermosphacta</name>
    <name type="common">Microbacterium thermosphactum</name>
    <dbReference type="NCBI Taxonomy" id="2756"/>
    <lineage>
        <taxon>Bacteria</taxon>
        <taxon>Bacillati</taxon>
        <taxon>Bacillota</taxon>
        <taxon>Bacilli</taxon>
        <taxon>Bacillales</taxon>
        <taxon>Listeriaceae</taxon>
        <taxon>Brochothrix</taxon>
    </lineage>
</organism>
<sequence length="89" mass="10468">MSKTPQCQSCGMPMNKADEFGIETDGSASEKYCIKCYDNGQWTNGEATFDEFYEISLRGFQNSDMNKVQKYFLNKMYTKKFLKKLDRWK</sequence>